<proteinExistence type="predicted"/>
<protein>
    <recommendedName>
        <fullName evidence="4">Nucleotide kinase</fullName>
    </recommendedName>
</protein>
<reference evidence="1" key="1">
    <citation type="submission" date="2017-05" db="EMBL/GenBank/DDBJ databases">
        <title>The Genome Sequence of Enterococcus sp. 9E7_DIV0242.</title>
        <authorList>
            <consortium name="The Broad Institute Genomics Platform"/>
            <consortium name="The Broad Institute Genomic Center for Infectious Diseases"/>
            <person name="Earl A."/>
            <person name="Manson A."/>
            <person name="Schwartman J."/>
            <person name="Gilmore M."/>
            <person name="Abouelleil A."/>
            <person name="Cao P."/>
            <person name="Chapman S."/>
            <person name="Cusick C."/>
            <person name="Shea T."/>
            <person name="Young S."/>
            <person name="Neafsey D."/>
            <person name="Nusbaum C."/>
            <person name="Birren B."/>
        </authorList>
    </citation>
    <scope>NUCLEOTIDE SEQUENCE [LARGE SCALE GENOMIC DNA]</scope>
    <source>
        <strain evidence="1">9E7_DIV0242</strain>
    </source>
</reference>
<dbReference type="Gene3D" id="3.40.50.300">
    <property type="entry name" value="P-loop containing nucleotide triphosphate hydrolases"/>
    <property type="match status" value="1"/>
</dbReference>
<dbReference type="OrthoDB" id="9790407at2"/>
<evidence type="ECO:0008006" key="4">
    <source>
        <dbReference type="Google" id="ProtNLM"/>
    </source>
</evidence>
<sequence length="166" mass="18843">MKQIIFIGGPMGIGKTAVSKRLVKILDHSVFLDGDWCWDLHPFVANDENKQMVLKNIIFLLNSFLENTTIQTIVFCWVMHEQSIIDELLAGLTEPFLFHSFSLISDEQTLAAHFMADVHQGLRNSERLENSLARLPLYQKLDTICIDTSALSIEETADQLLHLIST</sequence>
<dbReference type="InterPro" id="IPR027417">
    <property type="entry name" value="P-loop_NTPase"/>
</dbReference>
<dbReference type="AlphaFoldDB" id="A0A242KD77"/>
<evidence type="ECO:0000313" key="3">
    <source>
        <dbReference type="Proteomes" id="UP000195141"/>
    </source>
</evidence>
<accession>A0A242KD77</accession>
<dbReference type="SUPFAM" id="SSF52540">
    <property type="entry name" value="P-loop containing nucleoside triphosphate hydrolases"/>
    <property type="match status" value="1"/>
</dbReference>
<name>A0A242KD77_9ENTE</name>
<dbReference type="Proteomes" id="UP000195141">
    <property type="component" value="Chromosome"/>
</dbReference>
<dbReference type="Pfam" id="PF13238">
    <property type="entry name" value="AAA_18"/>
    <property type="match status" value="1"/>
</dbReference>
<dbReference type="RefSeq" id="WP_086348029.1">
    <property type="nucleotide sequence ID" value="NZ_CP147247.1"/>
</dbReference>
<organism evidence="1">
    <name type="scientific">Candidatus Enterococcus clewellii</name>
    <dbReference type="NCBI Taxonomy" id="1834193"/>
    <lineage>
        <taxon>Bacteria</taxon>
        <taxon>Bacillati</taxon>
        <taxon>Bacillota</taxon>
        <taxon>Bacilli</taxon>
        <taxon>Lactobacillales</taxon>
        <taxon>Enterococcaceae</taxon>
        <taxon>Enterococcus</taxon>
    </lineage>
</organism>
<reference evidence="2" key="3">
    <citation type="submission" date="2024-03" db="EMBL/GenBank/DDBJ databases">
        <title>The Genome Sequence of Enterococcus sp. DIV0242b.</title>
        <authorList>
            <consortium name="The Broad Institute Genomics Platform"/>
            <consortium name="The Broad Institute Microbial Omics Core"/>
            <consortium name="The Broad Institute Genomic Center for Infectious Diseases"/>
            <person name="Earl A."/>
            <person name="Manson A."/>
            <person name="Gilmore M."/>
            <person name="Schwartman J."/>
            <person name="Shea T."/>
            <person name="Abouelleil A."/>
            <person name="Cao P."/>
            <person name="Chapman S."/>
            <person name="Cusick C."/>
            <person name="Young S."/>
            <person name="Neafsey D."/>
            <person name="Nusbaum C."/>
            <person name="Birren B."/>
        </authorList>
    </citation>
    <scope>NUCLEOTIDE SEQUENCE</scope>
    <source>
        <strain evidence="2">9E7_DIV0242</strain>
    </source>
</reference>
<dbReference type="EMBL" id="CP147247">
    <property type="protein sequence ID" value="WYJ89203.1"/>
    <property type="molecule type" value="Genomic_DNA"/>
</dbReference>
<reference evidence="2" key="2">
    <citation type="submission" date="2017-05" db="EMBL/GenBank/DDBJ databases">
        <authorList>
            <consortium name="The Broad Institute Genomics Platform"/>
            <consortium name="The Broad Institute Genomic Center for Infectious Diseases"/>
            <person name="Earl A."/>
            <person name="Manson A."/>
            <person name="Schwartman J."/>
            <person name="Gilmore M."/>
            <person name="Abouelleil A."/>
            <person name="Cao P."/>
            <person name="Chapman S."/>
            <person name="Cusick C."/>
            <person name="Shea T."/>
            <person name="Young S."/>
            <person name="Neafsey D."/>
            <person name="Nusbaum C."/>
            <person name="Birren B."/>
        </authorList>
    </citation>
    <scope>NUCLEOTIDE SEQUENCE</scope>
    <source>
        <strain evidence="2">9E7_DIV0242</strain>
    </source>
</reference>
<evidence type="ECO:0000313" key="2">
    <source>
        <dbReference type="EMBL" id="WYJ89203.1"/>
    </source>
</evidence>
<evidence type="ECO:0000313" key="1">
    <source>
        <dbReference type="EMBL" id="OTP19124.1"/>
    </source>
</evidence>
<dbReference type="EMBL" id="NGMM01000001">
    <property type="protein sequence ID" value="OTP19124.1"/>
    <property type="molecule type" value="Genomic_DNA"/>
</dbReference>
<keyword evidence="3" id="KW-1185">Reference proteome</keyword>
<gene>
    <name evidence="2" type="ORF">A5888_000922</name>
    <name evidence="1" type="ORF">A5888_000938</name>
</gene>